<accession>A0A1X7JXI8</accession>
<organism evidence="2 3">
    <name type="scientific">Sphingobacterium psychroaquaticum</name>
    <dbReference type="NCBI Taxonomy" id="561061"/>
    <lineage>
        <taxon>Bacteria</taxon>
        <taxon>Pseudomonadati</taxon>
        <taxon>Bacteroidota</taxon>
        <taxon>Sphingobacteriia</taxon>
        <taxon>Sphingobacteriales</taxon>
        <taxon>Sphingobacteriaceae</taxon>
        <taxon>Sphingobacterium</taxon>
    </lineage>
</organism>
<evidence type="ECO:0000313" key="3">
    <source>
        <dbReference type="Proteomes" id="UP000192980"/>
    </source>
</evidence>
<keyword evidence="1" id="KW-0472">Membrane</keyword>
<dbReference type="AlphaFoldDB" id="A0A1X7JXI8"/>
<evidence type="ECO:0000313" key="2">
    <source>
        <dbReference type="EMBL" id="SMG33002.1"/>
    </source>
</evidence>
<sequence length="177" mass="20117">MLVLINGCKLQATDTTNRLLRTTIIFLGFILFFFTSARGQVVGSFEEFTSNTQDERSKDILQLYQQIDPVATIDPRGQFVDNLPNFISKVLKVDGRQQQMIATVYPKLSAVRLLVVKAASRNQLPKDLFDKMPSLVYVVVEYDPDEVTLSANDLKNQFNSEDLEDRVLLVRKIGKDK</sequence>
<dbReference type="EMBL" id="FXAU01000003">
    <property type="protein sequence ID" value="SMG33002.1"/>
    <property type="molecule type" value="Genomic_DNA"/>
</dbReference>
<keyword evidence="3" id="KW-1185">Reference proteome</keyword>
<protein>
    <recommendedName>
        <fullName evidence="4">DUF4252 domain-containing protein</fullName>
    </recommendedName>
</protein>
<name>A0A1X7JXI8_9SPHI</name>
<proteinExistence type="predicted"/>
<evidence type="ECO:0008006" key="4">
    <source>
        <dbReference type="Google" id="ProtNLM"/>
    </source>
</evidence>
<gene>
    <name evidence="2" type="ORF">SAMN05660862_2307</name>
</gene>
<evidence type="ECO:0000256" key="1">
    <source>
        <dbReference type="SAM" id="Phobius"/>
    </source>
</evidence>
<reference evidence="2 3" key="1">
    <citation type="submission" date="2017-04" db="EMBL/GenBank/DDBJ databases">
        <authorList>
            <person name="Afonso C.L."/>
            <person name="Miller P.J."/>
            <person name="Scott M.A."/>
            <person name="Spackman E."/>
            <person name="Goraichik I."/>
            <person name="Dimitrov K.M."/>
            <person name="Suarez D.L."/>
            <person name="Swayne D.E."/>
        </authorList>
    </citation>
    <scope>NUCLEOTIDE SEQUENCE [LARGE SCALE GENOMIC DNA]</scope>
    <source>
        <strain evidence="2 3">DSM 22418</strain>
    </source>
</reference>
<keyword evidence="1" id="KW-1133">Transmembrane helix</keyword>
<keyword evidence="1" id="KW-0812">Transmembrane</keyword>
<dbReference type="Proteomes" id="UP000192980">
    <property type="component" value="Unassembled WGS sequence"/>
</dbReference>
<feature type="transmembrane region" description="Helical" evidence="1">
    <location>
        <begin position="19"/>
        <end position="37"/>
    </location>
</feature>